<dbReference type="RefSeq" id="WP_037548108.1">
    <property type="nucleotide sequence ID" value="NZ_JNUP01000065.1"/>
</dbReference>
<name>A0A098QUZ2_9SPIO</name>
<dbReference type="STRING" id="1480694.DC28_10455"/>
<gene>
    <name evidence="1" type="ORF">DC28_10455</name>
</gene>
<protein>
    <submittedName>
        <fullName evidence="1">Uncharacterized protein</fullName>
    </submittedName>
</protein>
<dbReference type="Proteomes" id="UP000029692">
    <property type="component" value="Unassembled WGS sequence"/>
</dbReference>
<dbReference type="Gene3D" id="3.60.60.10">
    <property type="entry name" value="Penicillin V Acylase, Chain A"/>
    <property type="match status" value="1"/>
</dbReference>
<dbReference type="OrthoDB" id="264208at2"/>
<comment type="caution">
    <text evidence="1">The sequence shown here is derived from an EMBL/GenBank/DDBJ whole genome shotgun (WGS) entry which is preliminary data.</text>
</comment>
<evidence type="ECO:0000313" key="1">
    <source>
        <dbReference type="EMBL" id="KGE71675.1"/>
    </source>
</evidence>
<keyword evidence="2" id="KW-1185">Reference proteome</keyword>
<evidence type="ECO:0000313" key="2">
    <source>
        <dbReference type="Proteomes" id="UP000029692"/>
    </source>
</evidence>
<dbReference type="EMBL" id="JNUP01000065">
    <property type="protein sequence ID" value="KGE71675.1"/>
    <property type="molecule type" value="Genomic_DNA"/>
</dbReference>
<sequence length="644" mass="73259">MSQVWSLLILGLFGPTLVTAILLNTLLLQIFDILGLHTLWNWIQIRFRFNPPRRRGTASSLAGVVDRVDRVVRAFVEMGFSSDPGRRRVMILNGRFGLRIDHATAVNSKSGKPKYAMYVEGTRFEMGRFIGALAEPELFAMSRDYVDNVVFDFMNMPRHSVLGSIIGDTVFRLSTWMDRDVPDEISAEIFGLWAGSRHPALPGAARRRVLIRDLFTLNYGIDVILSFVYAQVQPILAILGIKIKEYMPPVHCNAFSLSRGLAGSYGDGSPEDPRPGHLFGRDFMFPTCDVFDQVACHVVYNFFPDDQGDQERLLSLNAPGMVGSVVALNEHAQIMGTDMVNGRNCRWYKLGVNSLMMVRWAMEGSRSWQDTVRRVAHTPRAVTWLYPFADGRQDRGGVIEAGRRESRPRTMLRYVPGWLKKSGLLPDNEYVEANPSGPWNQGALVRMDDWQYPQGYGDFNRGLFEDWQLAYHPERFTDPAGMLVDNPKAPGLPLAYYFAPLRVAWPGMFVVTNLFITPEMRLLAMNDWTVQVPAASNEYSDFQWRYDELNRTLCQALEEGPVSWEKAWQCINFLQPYDDRGHKTRNFFYYGIRQGRELPREEIQVGGSVSLADLHALVMKTRYGQYVDEPVTLEFGRILASLDG</sequence>
<dbReference type="AlphaFoldDB" id="A0A098QUZ2"/>
<organism evidence="1 2">
    <name type="scientific">Spirochaeta lutea</name>
    <dbReference type="NCBI Taxonomy" id="1480694"/>
    <lineage>
        <taxon>Bacteria</taxon>
        <taxon>Pseudomonadati</taxon>
        <taxon>Spirochaetota</taxon>
        <taxon>Spirochaetia</taxon>
        <taxon>Spirochaetales</taxon>
        <taxon>Spirochaetaceae</taxon>
        <taxon>Spirochaeta</taxon>
    </lineage>
</organism>
<accession>A0A098QUZ2</accession>
<reference evidence="1 2" key="1">
    <citation type="submission" date="2014-05" db="EMBL/GenBank/DDBJ databases">
        <title>De novo Genome Sequence of Spirocheata sp.</title>
        <authorList>
            <person name="Shivani Y."/>
            <person name="Subhash Y."/>
            <person name="Tushar L."/>
            <person name="Sasikala C."/>
            <person name="Ramana C.V."/>
        </authorList>
    </citation>
    <scope>NUCLEOTIDE SEQUENCE [LARGE SCALE GENOMIC DNA]</scope>
    <source>
        <strain evidence="1 2">JC230</strain>
    </source>
</reference>
<proteinExistence type="predicted"/>